<reference evidence="2" key="1">
    <citation type="journal article" date="2023" name="Mol. Phylogenet. Evol.">
        <title>Genome-scale phylogeny and comparative genomics of the fungal order Sordariales.</title>
        <authorList>
            <person name="Hensen N."/>
            <person name="Bonometti L."/>
            <person name="Westerberg I."/>
            <person name="Brannstrom I.O."/>
            <person name="Guillou S."/>
            <person name="Cros-Aarteil S."/>
            <person name="Calhoun S."/>
            <person name="Haridas S."/>
            <person name="Kuo A."/>
            <person name="Mondo S."/>
            <person name="Pangilinan J."/>
            <person name="Riley R."/>
            <person name="LaButti K."/>
            <person name="Andreopoulos B."/>
            <person name="Lipzen A."/>
            <person name="Chen C."/>
            <person name="Yan M."/>
            <person name="Daum C."/>
            <person name="Ng V."/>
            <person name="Clum A."/>
            <person name="Steindorff A."/>
            <person name="Ohm R.A."/>
            <person name="Martin F."/>
            <person name="Silar P."/>
            <person name="Natvig D.O."/>
            <person name="Lalanne C."/>
            <person name="Gautier V."/>
            <person name="Ament-Velasquez S.L."/>
            <person name="Kruys A."/>
            <person name="Hutchinson M.I."/>
            <person name="Powell A.J."/>
            <person name="Barry K."/>
            <person name="Miller A.N."/>
            <person name="Grigoriev I.V."/>
            <person name="Debuchy R."/>
            <person name="Gladieux P."/>
            <person name="Hiltunen Thoren M."/>
            <person name="Johannesson H."/>
        </authorList>
    </citation>
    <scope>NUCLEOTIDE SEQUENCE</scope>
    <source>
        <strain evidence="2">CBS 731.68</strain>
    </source>
</reference>
<proteinExistence type="predicted"/>
<dbReference type="Gene3D" id="3.40.50.720">
    <property type="entry name" value="NAD(P)-binding Rossmann-like Domain"/>
    <property type="match status" value="1"/>
</dbReference>
<protein>
    <recommendedName>
        <fullName evidence="1">NAD(P)-binding domain-containing protein</fullName>
    </recommendedName>
</protein>
<dbReference type="InterPro" id="IPR050977">
    <property type="entry name" value="Fungal_Meroterpenoid_Isomerase"/>
</dbReference>
<organism evidence="2 3">
    <name type="scientific">Parathielavia appendiculata</name>
    <dbReference type="NCBI Taxonomy" id="2587402"/>
    <lineage>
        <taxon>Eukaryota</taxon>
        <taxon>Fungi</taxon>
        <taxon>Dikarya</taxon>
        <taxon>Ascomycota</taxon>
        <taxon>Pezizomycotina</taxon>
        <taxon>Sordariomycetes</taxon>
        <taxon>Sordariomycetidae</taxon>
        <taxon>Sordariales</taxon>
        <taxon>Chaetomiaceae</taxon>
        <taxon>Parathielavia</taxon>
    </lineage>
</organism>
<accession>A0AAN6Z024</accession>
<gene>
    <name evidence="2" type="ORF">N657DRAFT_675203</name>
</gene>
<sequence length="448" mass="49749">MPAPAHVQRATLDRFIAGWSNWSAAEMVADWTDDCTQITLPFSLNHPPRTRSQVELTLPSVQKVVTDYQLKIHQIVHDAPSSKAAVYAVSKANTPFGGWTNEYAVFFTFDESGERIAKIEEMVDSAFLNDFFPKFQNFLREQQQQQEQVIVLNDISPRTFSKRAYLTLSKQTDAMPAYAVLGATGNTGTALIRILLRSPNNQVHAFCRNKAKLSRLLPEDITNPHLHVFEGTIDDVSLLSSCIRSTLAVFLVTSTNDNVPGLRVGQDLAANVLLALRENLKHQPLAPPATTDMETPTTVVPRLVLLSSATIDPVLSRKTPDLLHRILLWSASNVYNDLRRTEALLRAEEDWVKTVFIKPGALSVDVQRGHALSFTDESSPLSYLDLAAGMIEAADDKEGRYDMRNVGVVNVNGRAKFPRGTALCILTGLIRHFFPALHKWLPKNTGPA</sequence>
<dbReference type="AlphaFoldDB" id="A0AAN6Z024"/>
<dbReference type="SUPFAM" id="SSF51735">
    <property type="entry name" value="NAD(P)-binding Rossmann-fold domains"/>
    <property type="match status" value="1"/>
</dbReference>
<feature type="domain" description="NAD(P)-binding" evidence="1">
    <location>
        <begin position="182"/>
        <end position="396"/>
    </location>
</feature>
<dbReference type="InterPro" id="IPR036291">
    <property type="entry name" value="NAD(P)-bd_dom_sf"/>
</dbReference>
<comment type="caution">
    <text evidence="2">The sequence shown here is derived from an EMBL/GenBank/DDBJ whole genome shotgun (WGS) entry which is preliminary data.</text>
</comment>
<evidence type="ECO:0000259" key="1">
    <source>
        <dbReference type="Pfam" id="PF13460"/>
    </source>
</evidence>
<dbReference type="InterPro" id="IPR016040">
    <property type="entry name" value="NAD(P)-bd_dom"/>
</dbReference>
<evidence type="ECO:0000313" key="2">
    <source>
        <dbReference type="EMBL" id="KAK4119019.1"/>
    </source>
</evidence>
<dbReference type="GeneID" id="87832573"/>
<dbReference type="SUPFAM" id="SSF54427">
    <property type="entry name" value="NTF2-like"/>
    <property type="match status" value="1"/>
</dbReference>
<dbReference type="Pfam" id="PF13460">
    <property type="entry name" value="NAD_binding_10"/>
    <property type="match status" value="1"/>
</dbReference>
<name>A0AAN6Z024_9PEZI</name>
<reference evidence="2" key="2">
    <citation type="submission" date="2023-05" db="EMBL/GenBank/DDBJ databases">
        <authorList>
            <consortium name="Lawrence Berkeley National Laboratory"/>
            <person name="Steindorff A."/>
            <person name="Hensen N."/>
            <person name="Bonometti L."/>
            <person name="Westerberg I."/>
            <person name="Brannstrom I.O."/>
            <person name="Guillou S."/>
            <person name="Cros-Aarteil S."/>
            <person name="Calhoun S."/>
            <person name="Haridas S."/>
            <person name="Kuo A."/>
            <person name="Mondo S."/>
            <person name="Pangilinan J."/>
            <person name="Riley R."/>
            <person name="Labutti K."/>
            <person name="Andreopoulos B."/>
            <person name="Lipzen A."/>
            <person name="Chen C."/>
            <person name="Yanf M."/>
            <person name="Daum C."/>
            <person name="Ng V."/>
            <person name="Clum A."/>
            <person name="Ohm R."/>
            <person name="Martin F."/>
            <person name="Silar P."/>
            <person name="Natvig D."/>
            <person name="Lalanne C."/>
            <person name="Gautier V."/>
            <person name="Ament-Velasquez S.L."/>
            <person name="Kruys A."/>
            <person name="Hutchinson M.I."/>
            <person name="Powell A.J."/>
            <person name="Barry K."/>
            <person name="Miller A.N."/>
            <person name="Grigoriev I.V."/>
            <person name="Debuchy R."/>
            <person name="Gladieux P."/>
            <person name="Thoren M.H."/>
            <person name="Johannesson H."/>
        </authorList>
    </citation>
    <scope>NUCLEOTIDE SEQUENCE</scope>
    <source>
        <strain evidence="2">CBS 731.68</strain>
    </source>
</reference>
<keyword evidence="3" id="KW-1185">Reference proteome</keyword>
<dbReference type="EMBL" id="MU853255">
    <property type="protein sequence ID" value="KAK4119019.1"/>
    <property type="molecule type" value="Genomic_DNA"/>
</dbReference>
<dbReference type="InterPro" id="IPR032710">
    <property type="entry name" value="NTF2-like_dom_sf"/>
</dbReference>
<evidence type="ECO:0000313" key="3">
    <source>
        <dbReference type="Proteomes" id="UP001302602"/>
    </source>
</evidence>
<dbReference type="Gene3D" id="3.10.450.50">
    <property type="match status" value="1"/>
</dbReference>
<dbReference type="RefSeq" id="XP_062642792.1">
    <property type="nucleotide sequence ID" value="XM_062795805.1"/>
</dbReference>
<dbReference type="PANTHER" id="PTHR39598">
    <property type="entry name" value="AUSTINOL SYNTHESIS PROTEIN F-RELATED"/>
    <property type="match status" value="1"/>
</dbReference>
<dbReference type="PANTHER" id="PTHR39598:SF1">
    <property type="entry name" value="AUSTINOID BIOSYNTHESIS CLUSTERS PROTEIN F-RELATED"/>
    <property type="match status" value="1"/>
</dbReference>
<dbReference type="Proteomes" id="UP001302602">
    <property type="component" value="Unassembled WGS sequence"/>
</dbReference>